<gene>
    <name evidence="2" type="ORF">CLPUN_42250</name>
</gene>
<dbReference type="InterPro" id="IPR006528">
    <property type="entry name" value="Phage_head_morphogenesis_dom"/>
</dbReference>
<dbReference type="STRING" id="29367.CLPUN_42250"/>
<dbReference type="EMBL" id="LZZM01000206">
    <property type="protein sequence ID" value="OOM73987.1"/>
    <property type="molecule type" value="Genomic_DNA"/>
</dbReference>
<evidence type="ECO:0000313" key="3">
    <source>
        <dbReference type="Proteomes" id="UP000190890"/>
    </source>
</evidence>
<evidence type="ECO:0000259" key="1">
    <source>
        <dbReference type="Pfam" id="PF04233"/>
    </source>
</evidence>
<protein>
    <submittedName>
        <fullName evidence="2">Phage Mu protein F like protein</fullName>
    </submittedName>
</protein>
<dbReference type="RefSeq" id="WP_242954215.1">
    <property type="nucleotide sequence ID" value="NZ_LZZM01000206.1"/>
</dbReference>
<name>A0A1S8T860_9CLOT</name>
<comment type="caution">
    <text evidence="2">The sequence shown here is derived from an EMBL/GenBank/DDBJ whole genome shotgun (WGS) entry which is preliminary data.</text>
</comment>
<evidence type="ECO:0000313" key="2">
    <source>
        <dbReference type="EMBL" id="OOM73987.1"/>
    </source>
</evidence>
<sequence length="243" mass="27925">MTDLKSILKTIKKFTKSKEFNEYAERAALKMVTSLFSDSGKTWRQAARVNSKGKGIYEALKNELNGPVGKSINEQIKRNAKLIKSMPTSIRPQITNFVKEETLKGRRSENIAEDLLNRFPHMYESKAKVIARTEVSKTSTALTKARCDSLGLPIYIWRTSKDQRVRSSHDIMDDVIIFWNDPPSPEKLAGVKSKLGKYHAGDCPNCRCYSEPVIRLNFITWPHKVYYKNKIVTMTKKQFEEIM</sequence>
<organism evidence="2 3">
    <name type="scientific">Clostridium puniceum</name>
    <dbReference type="NCBI Taxonomy" id="29367"/>
    <lineage>
        <taxon>Bacteria</taxon>
        <taxon>Bacillati</taxon>
        <taxon>Bacillota</taxon>
        <taxon>Clostridia</taxon>
        <taxon>Eubacteriales</taxon>
        <taxon>Clostridiaceae</taxon>
        <taxon>Clostridium</taxon>
    </lineage>
</organism>
<proteinExistence type="predicted"/>
<dbReference type="Proteomes" id="UP000190890">
    <property type="component" value="Unassembled WGS sequence"/>
</dbReference>
<reference evidence="2 3" key="1">
    <citation type="submission" date="2016-05" db="EMBL/GenBank/DDBJ databases">
        <title>Microbial solvent formation.</title>
        <authorList>
            <person name="Poehlein A."/>
            <person name="Montoya Solano J.D."/>
            <person name="Flitsch S."/>
            <person name="Krabben P."/>
            <person name="Duerre P."/>
            <person name="Daniel R."/>
        </authorList>
    </citation>
    <scope>NUCLEOTIDE SEQUENCE [LARGE SCALE GENOMIC DNA]</scope>
    <source>
        <strain evidence="2 3">DSM 2619</strain>
    </source>
</reference>
<dbReference type="Pfam" id="PF04233">
    <property type="entry name" value="Phage_Mu_F"/>
    <property type="match status" value="1"/>
</dbReference>
<feature type="domain" description="Phage head morphogenesis" evidence="1">
    <location>
        <begin position="95"/>
        <end position="209"/>
    </location>
</feature>
<keyword evidence="3" id="KW-1185">Reference proteome</keyword>
<dbReference type="AlphaFoldDB" id="A0A1S8T860"/>
<accession>A0A1S8T860</accession>